<evidence type="ECO:0000313" key="4">
    <source>
        <dbReference type="Proteomes" id="UP000813824"/>
    </source>
</evidence>
<feature type="region of interest" description="Disordered" evidence="1">
    <location>
        <begin position="66"/>
        <end position="85"/>
    </location>
</feature>
<gene>
    <name evidence="3" type="ORF">BXZ70DRAFT_773710</name>
</gene>
<keyword evidence="2" id="KW-0472">Membrane</keyword>
<dbReference type="Proteomes" id="UP000813824">
    <property type="component" value="Unassembled WGS sequence"/>
</dbReference>
<keyword evidence="4" id="KW-1185">Reference proteome</keyword>
<evidence type="ECO:0000256" key="1">
    <source>
        <dbReference type="SAM" id="MobiDB-lite"/>
    </source>
</evidence>
<reference evidence="3" key="1">
    <citation type="journal article" date="2021" name="New Phytol.">
        <title>Evolutionary innovations through gain and loss of genes in the ectomycorrhizal Boletales.</title>
        <authorList>
            <person name="Wu G."/>
            <person name="Miyauchi S."/>
            <person name="Morin E."/>
            <person name="Kuo A."/>
            <person name="Drula E."/>
            <person name="Varga T."/>
            <person name="Kohler A."/>
            <person name="Feng B."/>
            <person name="Cao Y."/>
            <person name="Lipzen A."/>
            <person name="Daum C."/>
            <person name="Hundley H."/>
            <person name="Pangilinan J."/>
            <person name="Johnson J."/>
            <person name="Barry K."/>
            <person name="LaButti K."/>
            <person name="Ng V."/>
            <person name="Ahrendt S."/>
            <person name="Min B."/>
            <person name="Choi I.G."/>
            <person name="Park H."/>
            <person name="Plett J.M."/>
            <person name="Magnuson J."/>
            <person name="Spatafora J.W."/>
            <person name="Nagy L.G."/>
            <person name="Henrissat B."/>
            <person name="Grigoriev I.V."/>
            <person name="Yang Z.L."/>
            <person name="Xu J."/>
            <person name="Martin F.M."/>
        </authorList>
    </citation>
    <scope>NUCLEOTIDE SEQUENCE</scope>
    <source>
        <strain evidence="3">KKN 215</strain>
    </source>
</reference>
<dbReference type="EMBL" id="JAEVFJ010000008">
    <property type="protein sequence ID" value="KAH8103120.1"/>
    <property type="molecule type" value="Genomic_DNA"/>
</dbReference>
<proteinExistence type="predicted"/>
<accession>A0A8K0XSK8</accession>
<organism evidence="3 4">
    <name type="scientific">Cristinia sonorae</name>
    <dbReference type="NCBI Taxonomy" id="1940300"/>
    <lineage>
        <taxon>Eukaryota</taxon>
        <taxon>Fungi</taxon>
        <taxon>Dikarya</taxon>
        <taxon>Basidiomycota</taxon>
        <taxon>Agaricomycotina</taxon>
        <taxon>Agaricomycetes</taxon>
        <taxon>Agaricomycetidae</taxon>
        <taxon>Agaricales</taxon>
        <taxon>Pleurotineae</taxon>
        <taxon>Stephanosporaceae</taxon>
        <taxon>Cristinia</taxon>
    </lineage>
</organism>
<evidence type="ECO:0000313" key="3">
    <source>
        <dbReference type="EMBL" id="KAH8103120.1"/>
    </source>
</evidence>
<keyword evidence="2" id="KW-1133">Transmembrane helix</keyword>
<dbReference type="AlphaFoldDB" id="A0A8K0XSK8"/>
<sequence>MGRAAHVVGEQERSSALNSIFLIHLSVTMHAAFLTSLVLAATAHAAPLFFGDFPFGLLDGPNGGNAVTGDTGNSDGGSVSNTGNAIVGSQEMNQAGSGGLTQSGAATGGNTKRQLFGLFDPFASSGGSATTGSTGDSSGGSVTNGGNIVVDALNANKAGNGGTTVSGNAAAGTGSWFWGDGGDATTGNTGNTDGGSVTNDGNGIFNSAVTSESIFLSLFVRSS</sequence>
<feature type="compositionally biased region" description="Polar residues" evidence="1">
    <location>
        <begin position="68"/>
        <end position="84"/>
    </location>
</feature>
<feature type="transmembrane region" description="Helical" evidence="2">
    <location>
        <begin position="20"/>
        <end position="41"/>
    </location>
</feature>
<comment type="caution">
    <text evidence="3">The sequence shown here is derived from an EMBL/GenBank/DDBJ whole genome shotgun (WGS) entry which is preliminary data.</text>
</comment>
<keyword evidence="2" id="KW-0812">Transmembrane</keyword>
<name>A0A8K0XSK8_9AGAR</name>
<evidence type="ECO:0000256" key="2">
    <source>
        <dbReference type="SAM" id="Phobius"/>
    </source>
</evidence>
<protein>
    <submittedName>
        <fullName evidence="3">Uncharacterized protein</fullName>
    </submittedName>
</protein>